<evidence type="ECO:0008006" key="3">
    <source>
        <dbReference type="Google" id="ProtNLM"/>
    </source>
</evidence>
<sequence>MIGDLFGGGARQEKVLRLLDQERGVILNGPLGDLAALVERREAMIEEVLTGESPGEAFLAEVKAKAERNSRLLLASLAGVRAAAETLGRARRAAGELRTYSADGRPVELGQAATTRDTRA</sequence>
<dbReference type="AlphaFoldDB" id="A0A2W5N8U1"/>
<evidence type="ECO:0000313" key="2">
    <source>
        <dbReference type="Proteomes" id="UP000249185"/>
    </source>
</evidence>
<name>A0A2W5N8U1_RHOSU</name>
<dbReference type="EMBL" id="QFPW01000006">
    <property type="protein sequence ID" value="PZQ49881.1"/>
    <property type="molecule type" value="Genomic_DNA"/>
</dbReference>
<evidence type="ECO:0000313" key="1">
    <source>
        <dbReference type="EMBL" id="PZQ49881.1"/>
    </source>
</evidence>
<proteinExistence type="predicted"/>
<dbReference type="Proteomes" id="UP000249185">
    <property type="component" value="Unassembled WGS sequence"/>
</dbReference>
<accession>A0A2W5N8U1</accession>
<gene>
    <name evidence="1" type="ORF">DI556_10530</name>
</gene>
<comment type="caution">
    <text evidence="1">The sequence shown here is derived from an EMBL/GenBank/DDBJ whole genome shotgun (WGS) entry which is preliminary data.</text>
</comment>
<organism evidence="1 2">
    <name type="scientific">Rhodovulum sulfidophilum</name>
    <name type="common">Rhodobacter sulfidophilus</name>
    <dbReference type="NCBI Taxonomy" id="35806"/>
    <lineage>
        <taxon>Bacteria</taxon>
        <taxon>Pseudomonadati</taxon>
        <taxon>Pseudomonadota</taxon>
        <taxon>Alphaproteobacteria</taxon>
        <taxon>Rhodobacterales</taxon>
        <taxon>Paracoccaceae</taxon>
        <taxon>Rhodovulum</taxon>
    </lineage>
</organism>
<protein>
    <recommendedName>
        <fullName evidence="3">Flagellar protein FlgN</fullName>
    </recommendedName>
</protein>
<reference evidence="1 2" key="1">
    <citation type="submission" date="2017-08" db="EMBL/GenBank/DDBJ databases">
        <title>Infants hospitalized years apart are colonized by the same room-sourced microbial strains.</title>
        <authorList>
            <person name="Brooks B."/>
            <person name="Olm M.R."/>
            <person name="Firek B.A."/>
            <person name="Baker R."/>
            <person name="Thomas B.C."/>
            <person name="Morowitz M.J."/>
            <person name="Banfield J.F."/>
        </authorList>
    </citation>
    <scope>NUCLEOTIDE SEQUENCE [LARGE SCALE GENOMIC DNA]</scope>
    <source>
        <strain evidence="1">S2_005_002_R2_34</strain>
    </source>
</reference>